<dbReference type="GO" id="GO:0120029">
    <property type="term" value="P:proton export across plasma membrane"/>
    <property type="evidence" value="ECO:0007669"/>
    <property type="project" value="InterPro"/>
</dbReference>
<keyword evidence="9 11" id="KW-0472">Membrane</keyword>
<evidence type="ECO:0000256" key="8">
    <source>
        <dbReference type="ARBA" id="ARBA00023065"/>
    </source>
</evidence>
<dbReference type="GO" id="GO:0036376">
    <property type="term" value="P:sodium ion export across plasma membrane"/>
    <property type="evidence" value="ECO:0007669"/>
    <property type="project" value="InterPro"/>
</dbReference>
<feature type="transmembrane region" description="Helical" evidence="11">
    <location>
        <begin position="206"/>
        <end position="228"/>
    </location>
</feature>
<dbReference type="GO" id="GO:0015385">
    <property type="term" value="F:sodium:proton antiporter activity"/>
    <property type="evidence" value="ECO:0007669"/>
    <property type="project" value="InterPro"/>
</dbReference>
<evidence type="ECO:0000256" key="5">
    <source>
        <dbReference type="ARBA" id="ARBA00022692"/>
    </source>
</evidence>
<dbReference type="PANTHER" id="PTHR31382">
    <property type="entry name" value="NA(+)/H(+) ANTIPORTER"/>
    <property type="match status" value="1"/>
</dbReference>
<dbReference type="AlphaFoldDB" id="A0A1E5RFN5"/>
<feature type="transmembrane region" description="Helical" evidence="11">
    <location>
        <begin position="12"/>
        <end position="29"/>
    </location>
</feature>
<dbReference type="OrthoDB" id="5327978at2759"/>
<dbReference type="InterPro" id="IPR006153">
    <property type="entry name" value="Cation/H_exchanger_TM"/>
</dbReference>
<feature type="transmembrane region" description="Helical" evidence="11">
    <location>
        <begin position="365"/>
        <end position="385"/>
    </location>
</feature>
<keyword evidence="4" id="KW-0050">Antiport</keyword>
<evidence type="ECO:0000256" key="11">
    <source>
        <dbReference type="SAM" id="Phobius"/>
    </source>
</evidence>
<evidence type="ECO:0000256" key="10">
    <source>
        <dbReference type="ARBA" id="ARBA00023201"/>
    </source>
</evidence>
<dbReference type="GO" id="GO:0005886">
    <property type="term" value="C:plasma membrane"/>
    <property type="evidence" value="ECO:0007669"/>
    <property type="project" value="InterPro"/>
</dbReference>
<evidence type="ECO:0000256" key="4">
    <source>
        <dbReference type="ARBA" id="ARBA00022449"/>
    </source>
</evidence>
<feature type="transmembrane region" description="Helical" evidence="11">
    <location>
        <begin position="103"/>
        <end position="126"/>
    </location>
</feature>
<keyword evidence="10" id="KW-0739">Sodium transport</keyword>
<dbReference type="InParanoid" id="A0A1E5RFN5"/>
<organism evidence="13 14">
    <name type="scientific">Hanseniaspora osmophila</name>
    <dbReference type="NCBI Taxonomy" id="56408"/>
    <lineage>
        <taxon>Eukaryota</taxon>
        <taxon>Fungi</taxon>
        <taxon>Dikarya</taxon>
        <taxon>Ascomycota</taxon>
        <taxon>Saccharomycotina</taxon>
        <taxon>Saccharomycetes</taxon>
        <taxon>Saccharomycodales</taxon>
        <taxon>Saccharomycodaceae</taxon>
        <taxon>Hanseniaspora</taxon>
    </lineage>
</organism>
<evidence type="ECO:0000313" key="13">
    <source>
        <dbReference type="EMBL" id="OEJ85656.1"/>
    </source>
</evidence>
<evidence type="ECO:0000256" key="9">
    <source>
        <dbReference type="ARBA" id="ARBA00023136"/>
    </source>
</evidence>
<feature type="domain" description="Cation/H+ exchanger transmembrane" evidence="12">
    <location>
        <begin position="27"/>
        <end position="437"/>
    </location>
</feature>
<keyword evidence="5 11" id="KW-0812">Transmembrane</keyword>
<evidence type="ECO:0000259" key="12">
    <source>
        <dbReference type="Pfam" id="PF00999"/>
    </source>
</evidence>
<dbReference type="PANTHER" id="PTHR31382:SF4">
    <property type="entry name" value="NA(+)_H(+) ANTIPORTER"/>
    <property type="match status" value="1"/>
</dbReference>
<comment type="caution">
    <text evidence="13">The sequence shown here is derived from an EMBL/GenBank/DDBJ whole genome shotgun (WGS) entry which is preliminary data.</text>
</comment>
<dbReference type="STRING" id="56408.A0A1E5RFN5"/>
<evidence type="ECO:0000256" key="7">
    <source>
        <dbReference type="ARBA" id="ARBA00023053"/>
    </source>
</evidence>
<feature type="transmembrane region" description="Helical" evidence="11">
    <location>
        <begin position="413"/>
        <end position="437"/>
    </location>
</feature>
<evidence type="ECO:0000256" key="2">
    <source>
        <dbReference type="ARBA" id="ARBA00005248"/>
    </source>
</evidence>
<dbReference type="Proteomes" id="UP000095728">
    <property type="component" value="Unassembled WGS sequence"/>
</dbReference>
<comment type="subcellular location">
    <subcellularLocation>
        <location evidence="1">Membrane</location>
        <topology evidence="1">Multi-pass membrane protein</topology>
    </subcellularLocation>
</comment>
<feature type="transmembrane region" description="Helical" evidence="11">
    <location>
        <begin position="175"/>
        <end position="194"/>
    </location>
</feature>
<sequence>MVWSHLDIDQQHINYLCISLTGIIFCLTAKFFKNSFYVGEALFFTASGIILGPICLKWCDPFSWTTNVDKISVELSRIILCIQLFTSGLELPSKYMQYNFKSVLLLLIPVMTAGWLIVGSFIYLLIPGFKYKHGLLVAGCITATDPILCQSIVSGKYSQKYVPERLRHLITAESGVNDGLAFPFVYLSLFLIVLDNHKGEILKEFFAVTILYTCILGTVVGLVLGWGSSKLVELSSRHGLIDEQSVHIYYIFLSLLMAGMGSLLGMDELLISFFGGCAFGWDGFYQKNVSSSASPLTDGIDYLLNILYFAYFGTIIPWQKYNNPDLYLSAWRLILIGVVVVFLRRLPVVFTIFKWIPAIKNLRESLFVGWFGPIGVGAVFTSLLAKDYLEKALEKDFISTNHANDIRLGIDTVWVLCSFIVVVSMIIHGFSVPAIMFSKYFRKQPDNIGTLNRSSCDISILDKEEQTLEKS</sequence>
<dbReference type="InterPro" id="IPR004712">
    <property type="entry name" value="Na+/H+_antiporter_fungi"/>
</dbReference>
<feature type="transmembrane region" description="Helical" evidence="11">
    <location>
        <begin position="302"/>
        <end position="318"/>
    </location>
</feature>
<proteinExistence type="inferred from homology"/>
<reference evidence="14" key="1">
    <citation type="journal article" date="2016" name="Genome Announc.">
        <title>Genome sequences of three species of Hanseniaspora isolated from spontaneous wine fermentations.</title>
        <authorList>
            <person name="Sternes P.R."/>
            <person name="Lee D."/>
            <person name="Kutyna D.R."/>
            <person name="Borneman A.R."/>
        </authorList>
    </citation>
    <scope>NUCLEOTIDE SEQUENCE [LARGE SCALE GENOMIC DNA]</scope>
    <source>
        <strain evidence="14">AWRI3579</strain>
    </source>
</reference>
<comment type="similarity">
    <text evidence="2">Belongs to the fungal Na(+)/H(+) exchanger family.</text>
</comment>
<feature type="transmembrane region" description="Helical" evidence="11">
    <location>
        <begin position="330"/>
        <end position="353"/>
    </location>
</feature>
<name>A0A1E5RFN5_9ASCO</name>
<dbReference type="GO" id="GO:0042391">
    <property type="term" value="P:regulation of membrane potential"/>
    <property type="evidence" value="ECO:0007669"/>
    <property type="project" value="InterPro"/>
</dbReference>
<keyword evidence="6 11" id="KW-1133">Transmembrane helix</keyword>
<dbReference type="Pfam" id="PF00999">
    <property type="entry name" value="Na_H_Exchanger"/>
    <property type="match status" value="1"/>
</dbReference>
<keyword evidence="7" id="KW-0915">Sodium</keyword>
<evidence type="ECO:0000313" key="14">
    <source>
        <dbReference type="Proteomes" id="UP000095728"/>
    </source>
</evidence>
<evidence type="ECO:0000256" key="3">
    <source>
        <dbReference type="ARBA" id="ARBA00022448"/>
    </source>
</evidence>
<protein>
    <submittedName>
        <fullName evidence="13">Na(+)/H(+) antiporter 1</fullName>
    </submittedName>
</protein>
<evidence type="ECO:0000256" key="6">
    <source>
        <dbReference type="ARBA" id="ARBA00022989"/>
    </source>
</evidence>
<keyword evidence="3" id="KW-0813">Transport</keyword>
<feature type="transmembrane region" description="Helical" evidence="11">
    <location>
        <begin position="41"/>
        <end position="59"/>
    </location>
</feature>
<gene>
    <name evidence="13" type="ORF">AWRI3579_g2219</name>
</gene>
<dbReference type="GO" id="GO:0030007">
    <property type="term" value="P:intracellular potassium ion homeostasis"/>
    <property type="evidence" value="ECO:0007669"/>
    <property type="project" value="TreeGrafter"/>
</dbReference>
<keyword evidence="14" id="KW-1185">Reference proteome</keyword>
<dbReference type="EMBL" id="LPNM01000007">
    <property type="protein sequence ID" value="OEJ85656.1"/>
    <property type="molecule type" value="Genomic_DNA"/>
</dbReference>
<feature type="transmembrane region" description="Helical" evidence="11">
    <location>
        <begin position="248"/>
        <end position="281"/>
    </location>
</feature>
<keyword evidence="8" id="KW-0406">Ion transport</keyword>
<evidence type="ECO:0000256" key="1">
    <source>
        <dbReference type="ARBA" id="ARBA00004141"/>
    </source>
</evidence>
<accession>A0A1E5RFN5</accession>